<accession>A0A1Q2CYG7</accession>
<proteinExistence type="predicted"/>
<dbReference type="OrthoDB" id="3731427at2"/>
<dbReference type="AlphaFoldDB" id="A0A1Q2CYG7"/>
<evidence type="ECO:0000313" key="2">
    <source>
        <dbReference type="EMBL" id="AQP51179.1"/>
    </source>
</evidence>
<feature type="transmembrane region" description="Helical" evidence="1">
    <location>
        <begin position="90"/>
        <end position="109"/>
    </location>
</feature>
<feature type="transmembrane region" description="Helical" evidence="1">
    <location>
        <begin position="116"/>
        <end position="134"/>
    </location>
</feature>
<name>A0A1Q2CYG7_9ACTN</name>
<feature type="transmembrane region" description="Helical" evidence="1">
    <location>
        <begin position="33"/>
        <end position="55"/>
    </location>
</feature>
<protein>
    <submittedName>
        <fullName evidence="2">Uncharacterized protein</fullName>
    </submittedName>
</protein>
<keyword evidence="1" id="KW-0812">Transmembrane</keyword>
<sequence>MSQPKQIQTLPPIEELHRSTPLSTRTGEPQRPIVAVVAAVASYAAVAVVMGVYALHWWRAANPDSYATSARLIEWVAPEPGKWLSLTLEGVLAAASVLAAGAVAVAGFQAWNGWKWSRWAGLVGLLLMGGYAAITTDPAYIALGLSLVTAVLVWLPPMTTYFRRWAQVRAERPEAYRRPGWIFYGRLPRFR</sequence>
<evidence type="ECO:0000313" key="3">
    <source>
        <dbReference type="Proteomes" id="UP000188235"/>
    </source>
</evidence>
<keyword evidence="1" id="KW-0472">Membrane</keyword>
<organism evidence="2 3">
    <name type="scientific">Tessaracoccus flavescens</name>
    <dbReference type="NCBI Taxonomy" id="399497"/>
    <lineage>
        <taxon>Bacteria</taxon>
        <taxon>Bacillati</taxon>
        <taxon>Actinomycetota</taxon>
        <taxon>Actinomycetes</taxon>
        <taxon>Propionibacteriales</taxon>
        <taxon>Propionibacteriaceae</taxon>
        <taxon>Tessaracoccus</taxon>
    </lineage>
</organism>
<reference evidence="2 3" key="1">
    <citation type="journal article" date="2008" name="Int. J. Syst. Evol. Microbiol.">
        <title>Tessaracoccus flavescens sp. nov., isolated from marine sediment.</title>
        <authorList>
            <person name="Lee D.W."/>
            <person name="Lee S.D."/>
        </authorList>
    </citation>
    <scope>NUCLEOTIDE SEQUENCE [LARGE SCALE GENOMIC DNA]</scope>
    <source>
        <strain evidence="2 3">SST-39T</strain>
    </source>
</reference>
<dbReference type="EMBL" id="CP019607">
    <property type="protein sequence ID" value="AQP51179.1"/>
    <property type="molecule type" value="Genomic_DNA"/>
</dbReference>
<dbReference type="Proteomes" id="UP000188235">
    <property type="component" value="Chromosome"/>
</dbReference>
<feature type="transmembrane region" description="Helical" evidence="1">
    <location>
        <begin position="140"/>
        <end position="162"/>
    </location>
</feature>
<dbReference type="KEGG" id="tfa:BW733_10395"/>
<keyword evidence="3" id="KW-1185">Reference proteome</keyword>
<dbReference type="STRING" id="399497.BW733_10395"/>
<evidence type="ECO:0000256" key="1">
    <source>
        <dbReference type="SAM" id="Phobius"/>
    </source>
</evidence>
<dbReference type="RefSeq" id="WP_077350247.1">
    <property type="nucleotide sequence ID" value="NZ_CP019607.1"/>
</dbReference>
<keyword evidence="1" id="KW-1133">Transmembrane helix</keyword>
<gene>
    <name evidence="2" type="ORF">BW733_10395</name>
</gene>